<keyword evidence="2" id="KW-0812">Transmembrane</keyword>
<evidence type="ECO:0000256" key="2">
    <source>
        <dbReference type="SAM" id="Phobius"/>
    </source>
</evidence>
<dbReference type="Proteomes" id="UP000198512">
    <property type="component" value="Unassembled WGS sequence"/>
</dbReference>
<organism evidence="3 4">
    <name type="scientific">Pseudomonas cuatrocienegasensis</name>
    <dbReference type="NCBI Taxonomy" id="543360"/>
    <lineage>
        <taxon>Bacteria</taxon>
        <taxon>Pseudomonadati</taxon>
        <taxon>Pseudomonadota</taxon>
        <taxon>Gammaproteobacteria</taxon>
        <taxon>Pseudomonadales</taxon>
        <taxon>Pseudomonadaceae</taxon>
        <taxon>Pseudomonas</taxon>
    </lineage>
</organism>
<feature type="transmembrane region" description="Helical" evidence="2">
    <location>
        <begin position="6"/>
        <end position="27"/>
    </location>
</feature>
<feature type="region of interest" description="Disordered" evidence="1">
    <location>
        <begin position="47"/>
        <end position="70"/>
    </location>
</feature>
<gene>
    <name evidence="3" type="ORF">SAMN05216600_116111</name>
</gene>
<evidence type="ECO:0000313" key="4">
    <source>
        <dbReference type="Proteomes" id="UP000198512"/>
    </source>
</evidence>
<evidence type="ECO:0000313" key="3">
    <source>
        <dbReference type="EMBL" id="SER16888.1"/>
    </source>
</evidence>
<evidence type="ECO:0000256" key="1">
    <source>
        <dbReference type="SAM" id="MobiDB-lite"/>
    </source>
</evidence>
<proteinExistence type="predicted"/>
<protein>
    <submittedName>
        <fullName evidence="3">Uncharacterized protein</fullName>
    </submittedName>
</protein>
<name>A0ABY1BM53_9PSED</name>
<comment type="caution">
    <text evidence="3">The sequence shown here is derived from an EMBL/GenBank/DDBJ whole genome shotgun (WGS) entry which is preliminary data.</text>
</comment>
<reference evidence="3 4" key="1">
    <citation type="submission" date="2016-10" db="EMBL/GenBank/DDBJ databases">
        <authorList>
            <person name="Varghese N."/>
            <person name="Submissions S."/>
        </authorList>
    </citation>
    <scope>NUCLEOTIDE SEQUENCE [LARGE SCALE GENOMIC DNA]</scope>
    <source>
        <strain evidence="3 4">CIP 109853</strain>
    </source>
</reference>
<accession>A0ABY1BM53</accession>
<sequence length="70" mass="7426">MYSPQMTFFAFLLAMNFMAGFIFGCLVGEYQCPALDYLKPSAAVSVTGPRDLPDHPPTPPPVAGADGETG</sequence>
<keyword evidence="2" id="KW-0472">Membrane</keyword>
<keyword evidence="2" id="KW-1133">Transmembrane helix</keyword>
<dbReference type="EMBL" id="FOFP01000016">
    <property type="protein sequence ID" value="SER16888.1"/>
    <property type="molecule type" value="Genomic_DNA"/>
</dbReference>
<keyword evidence="4" id="KW-1185">Reference proteome</keyword>